<dbReference type="Proteomes" id="UP000029665">
    <property type="component" value="Unassembled WGS sequence"/>
</dbReference>
<accession>A0A060S9M3</accession>
<proteinExistence type="predicted"/>
<reference evidence="2" key="1">
    <citation type="submission" date="2014-01" db="EMBL/GenBank/DDBJ databases">
        <title>The genome of the white-rot fungus Pycnoporus cinnabarinus: a basidiomycete model with a versatile arsenal for lignocellulosic biomass breakdown.</title>
        <authorList>
            <person name="Levasseur A."/>
            <person name="Lomascolo A."/>
            <person name="Ruiz-Duenas F.J."/>
            <person name="Uzan E."/>
            <person name="Piumi F."/>
            <person name="Kues U."/>
            <person name="Ram A.F.J."/>
            <person name="Murat C."/>
            <person name="Haon M."/>
            <person name="Benoit I."/>
            <person name="Arfi Y."/>
            <person name="Chevret D."/>
            <person name="Drula E."/>
            <person name="Kwon M.J."/>
            <person name="Gouret P."/>
            <person name="Lesage-Meessen L."/>
            <person name="Lombard V."/>
            <person name="Mariette J."/>
            <person name="Noirot C."/>
            <person name="Park J."/>
            <person name="Patyshakuliyeva A."/>
            <person name="Wieneger R.A.B."/>
            <person name="Wosten H.A.B."/>
            <person name="Martin F."/>
            <person name="Coutinho P.M."/>
            <person name="de Vries R."/>
            <person name="Martinez A.T."/>
            <person name="Klopp C."/>
            <person name="Pontarotti P."/>
            <person name="Henrissat B."/>
            <person name="Record E."/>
        </authorList>
    </citation>
    <scope>NUCLEOTIDE SEQUENCE [LARGE SCALE GENOMIC DNA]</scope>
    <source>
        <strain evidence="2">BRFM137</strain>
    </source>
</reference>
<name>A0A060S9M3_PYCCI</name>
<organism evidence="2 3">
    <name type="scientific">Pycnoporus cinnabarinus</name>
    <name type="common">Cinnabar-red polypore</name>
    <name type="synonym">Trametes cinnabarina</name>
    <dbReference type="NCBI Taxonomy" id="5643"/>
    <lineage>
        <taxon>Eukaryota</taxon>
        <taxon>Fungi</taxon>
        <taxon>Dikarya</taxon>
        <taxon>Basidiomycota</taxon>
        <taxon>Agaricomycotina</taxon>
        <taxon>Agaricomycetes</taxon>
        <taxon>Polyporales</taxon>
        <taxon>Polyporaceae</taxon>
        <taxon>Trametes</taxon>
    </lineage>
</organism>
<protein>
    <submittedName>
        <fullName evidence="2">Uncharacterized protein</fullName>
    </submittedName>
</protein>
<sequence>MTEYDYSPDAYERFQAKMAGVGSWVSEQRHHAPKYANPFVPEQSSSSSSARPRTGTTSRVDDRSRQHTPKDERPQPSRSRTLPTPPRARQGPVGPGDPHSRHRSARSPQRSATLPADPRYVSATYAAAAPIQAPVPHHAVPRASPVMYAPPPAPPGYQTRQVEYKYTPGQPVVLPPPRPGETYVIIPPKGGRVDVVHDPRSSPHHSRSHSTSRSTSRSSGSKPSSPTKKNNEALLKRLLTNLTPNVEWGSSGSRSTSRTLTREPRRRRSTSR</sequence>
<dbReference type="HOGENOM" id="CLU_994111_0_0_1"/>
<feature type="region of interest" description="Disordered" evidence="1">
    <location>
        <begin position="21"/>
        <end position="118"/>
    </location>
</feature>
<feature type="region of interest" description="Disordered" evidence="1">
    <location>
        <begin position="168"/>
        <end position="272"/>
    </location>
</feature>
<dbReference type="AlphaFoldDB" id="A0A060S9M3"/>
<feature type="compositionally biased region" description="Basic and acidic residues" evidence="1">
    <location>
        <begin position="59"/>
        <end position="75"/>
    </location>
</feature>
<gene>
    <name evidence="2" type="ORF">BN946_scf184844.g54</name>
</gene>
<keyword evidence="3" id="KW-1185">Reference proteome</keyword>
<dbReference type="OrthoDB" id="2976199at2759"/>
<feature type="compositionally biased region" description="Basic and acidic residues" evidence="1">
    <location>
        <begin position="191"/>
        <end position="201"/>
    </location>
</feature>
<evidence type="ECO:0000313" key="3">
    <source>
        <dbReference type="Proteomes" id="UP000029665"/>
    </source>
</evidence>
<feature type="compositionally biased region" description="Low complexity" evidence="1">
    <location>
        <begin position="211"/>
        <end position="228"/>
    </location>
</feature>
<evidence type="ECO:0000256" key="1">
    <source>
        <dbReference type="SAM" id="MobiDB-lite"/>
    </source>
</evidence>
<dbReference type="EMBL" id="CCBP010000097">
    <property type="protein sequence ID" value="CDO71050.1"/>
    <property type="molecule type" value="Genomic_DNA"/>
</dbReference>
<feature type="compositionally biased region" description="Low complexity" evidence="1">
    <location>
        <begin position="250"/>
        <end position="259"/>
    </location>
</feature>
<dbReference type="OMA" id="FTHGRRD"/>
<comment type="caution">
    <text evidence="2">The sequence shown here is derived from an EMBL/GenBank/DDBJ whole genome shotgun (WGS) entry which is preliminary data.</text>
</comment>
<evidence type="ECO:0000313" key="2">
    <source>
        <dbReference type="EMBL" id="CDO71050.1"/>
    </source>
</evidence>